<feature type="compositionally biased region" description="Low complexity" evidence="1">
    <location>
        <begin position="71"/>
        <end position="87"/>
    </location>
</feature>
<reference evidence="2" key="1">
    <citation type="submission" date="2021-10" db="EMBL/GenBank/DDBJ databases">
        <title>De novo Genome Assembly of Clathrus columnatus (Basidiomycota, Fungi) Using Illumina and Nanopore Sequence Data.</title>
        <authorList>
            <person name="Ogiso-Tanaka E."/>
            <person name="Itagaki H."/>
            <person name="Hosoya T."/>
            <person name="Hosaka K."/>
        </authorList>
    </citation>
    <scope>NUCLEOTIDE SEQUENCE</scope>
    <source>
        <strain evidence="2">MO-923</strain>
    </source>
</reference>
<feature type="compositionally biased region" description="Polar residues" evidence="1">
    <location>
        <begin position="615"/>
        <end position="632"/>
    </location>
</feature>
<feature type="compositionally biased region" description="Low complexity" evidence="1">
    <location>
        <begin position="400"/>
        <end position="413"/>
    </location>
</feature>
<feature type="region of interest" description="Disordered" evidence="1">
    <location>
        <begin position="489"/>
        <end position="643"/>
    </location>
</feature>
<proteinExistence type="predicted"/>
<sequence length="660" mass="68950">MPTVDVAYLEKQAVLYDNFGSGRPYPGLNSSESSGDLAPTPRASRTPVTTTRRTPAVPRVALVEPSPPNRPASRASSRRGSVASIRSLDPSSPNDGAVPFIPPSPSQFQIPTSQHDFRIVKNPPSIASQSRMSTVGRMPTNPPDRTPGASNYFSSINPGFVANATPARMNQPFSVASTVRNLAGGTQGAPSVRVTPARLPATMNSTTTTIRRLPAALPSRGTGRTTTSELPRLSMNFDSTSNAPAGFVPQASPAMFDASSAMPATTGGMFMGRTPVNPMGGLPNEPMSFPSPGFVPQPPTMTSHTAGTFMGRTPAHHMESLSNEPMSHPAPGFIPQPPVMSATTPHMGGMFMDRTPGNAMGGLPNSTPASTNINVSNAANFKTGSAREPVTQTTTKEPARLPSSRRPSISASSTGRMPARLPSFTGGESSQQAQPPPQQFQFPGFSQYDFGSQSFGGGGPFGGGGSSDPNAFKATPASIMRNMSNVRAPARLPGHSSTNAPARLPDRNSTINTPARLPLPPSHVNTPWSMGGQLTNPRPPATLHTPGSRQQGFIPPSPHTSAAPTPGRSGLGLPTGGSRGESHRGSPVRSSSPYRAFDASTYVDPATIHFPPSRPSSRAGSVRSAQGTTFRPMSSYLLPPGGKVIDTRNAIIESASDEDD</sequence>
<comment type="caution">
    <text evidence="2">The sequence shown here is derived from an EMBL/GenBank/DDBJ whole genome shotgun (WGS) entry which is preliminary data.</text>
</comment>
<feature type="compositionally biased region" description="Polar residues" evidence="1">
    <location>
        <begin position="523"/>
        <end position="536"/>
    </location>
</feature>
<dbReference type="Proteomes" id="UP001050691">
    <property type="component" value="Unassembled WGS sequence"/>
</dbReference>
<dbReference type="AlphaFoldDB" id="A0AAV5AH70"/>
<organism evidence="2 3">
    <name type="scientific">Clathrus columnatus</name>
    <dbReference type="NCBI Taxonomy" id="1419009"/>
    <lineage>
        <taxon>Eukaryota</taxon>
        <taxon>Fungi</taxon>
        <taxon>Dikarya</taxon>
        <taxon>Basidiomycota</taxon>
        <taxon>Agaricomycotina</taxon>
        <taxon>Agaricomycetes</taxon>
        <taxon>Phallomycetidae</taxon>
        <taxon>Phallales</taxon>
        <taxon>Clathraceae</taxon>
        <taxon>Clathrus</taxon>
    </lineage>
</organism>
<evidence type="ECO:0000313" key="3">
    <source>
        <dbReference type="Proteomes" id="UP001050691"/>
    </source>
</evidence>
<evidence type="ECO:0000256" key="1">
    <source>
        <dbReference type="SAM" id="MobiDB-lite"/>
    </source>
</evidence>
<keyword evidence="3" id="KW-1185">Reference proteome</keyword>
<feature type="compositionally biased region" description="Low complexity" evidence="1">
    <location>
        <begin position="426"/>
        <end position="453"/>
    </location>
</feature>
<protein>
    <submittedName>
        <fullName evidence="2">Uncharacterized protein</fullName>
    </submittedName>
</protein>
<feature type="region of interest" description="Disordered" evidence="1">
    <location>
        <begin position="380"/>
        <end position="473"/>
    </location>
</feature>
<dbReference type="EMBL" id="BPWL01000008">
    <property type="protein sequence ID" value="GJJ12987.1"/>
    <property type="molecule type" value="Genomic_DNA"/>
</dbReference>
<feature type="compositionally biased region" description="Gly residues" evidence="1">
    <location>
        <begin position="569"/>
        <end position="579"/>
    </location>
</feature>
<feature type="region of interest" description="Disordered" evidence="1">
    <location>
        <begin position="19"/>
        <end position="97"/>
    </location>
</feature>
<name>A0AAV5AH70_9AGAM</name>
<gene>
    <name evidence="2" type="ORF">Clacol_007234</name>
</gene>
<feature type="compositionally biased region" description="Gly residues" evidence="1">
    <location>
        <begin position="454"/>
        <end position="466"/>
    </location>
</feature>
<evidence type="ECO:0000313" key="2">
    <source>
        <dbReference type="EMBL" id="GJJ12987.1"/>
    </source>
</evidence>
<feature type="compositionally biased region" description="Low complexity" evidence="1">
    <location>
        <begin position="38"/>
        <end position="61"/>
    </location>
</feature>
<accession>A0AAV5AH70</accession>